<keyword evidence="6" id="KW-0175">Coiled coil</keyword>
<dbReference type="InterPro" id="IPR018368">
    <property type="entry name" value="ClpA/B_CS1"/>
</dbReference>
<dbReference type="InterPro" id="IPR036628">
    <property type="entry name" value="Clp_N_dom_sf"/>
</dbReference>
<dbReference type="AlphaFoldDB" id="A0A8J3PRR6"/>
<dbReference type="Pfam" id="PF00004">
    <property type="entry name" value="AAA"/>
    <property type="match status" value="1"/>
</dbReference>
<dbReference type="InterPro" id="IPR028299">
    <property type="entry name" value="ClpA/B_CS2"/>
</dbReference>
<dbReference type="PROSITE" id="PS00871">
    <property type="entry name" value="CLPAB_2"/>
    <property type="match status" value="1"/>
</dbReference>
<dbReference type="FunFam" id="3.40.50.300:FF:000025">
    <property type="entry name" value="ATP-dependent Clp protease subunit"/>
    <property type="match status" value="1"/>
</dbReference>
<name>A0A8J3PRR6_9ACTN</name>
<evidence type="ECO:0000256" key="3">
    <source>
        <dbReference type="ARBA" id="ARBA00022741"/>
    </source>
</evidence>
<evidence type="ECO:0000256" key="5">
    <source>
        <dbReference type="ARBA" id="ARBA00023016"/>
    </source>
</evidence>
<keyword evidence="7 9" id="KW-0143">Chaperone</keyword>
<evidence type="ECO:0000256" key="9">
    <source>
        <dbReference type="RuleBase" id="RU004432"/>
    </source>
</evidence>
<reference evidence="12 13" key="1">
    <citation type="submission" date="2021-01" db="EMBL/GenBank/DDBJ databases">
        <title>Whole genome shotgun sequence of Planotetraspora kaengkrachanensis NBRC 104272.</title>
        <authorList>
            <person name="Komaki H."/>
            <person name="Tamura T."/>
        </authorList>
    </citation>
    <scope>NUCLEOTIDE SEQUENCE [LARGE SCALE GENOMIC DNA]</scope>
    <source>
        <strain evidence="12 13">NBRC 104272</strain>
    </source>
</reference>
<dbReference type="PRINTS" id="PR00300">
    <property type="entry name" value="CLPPROTEASEA"/>
</dbReference>
<evidence type="ECO:0000256" key="2">
    <source>
        <dbReference type="ARBA" id="ARBA00022737"/>
    </source>
</evidence>
<protein>
    <submittedName>
        <fullName evidence="12">Chaperone protein ClpB</fullName>
    </submittedName>
</protein>
<dbReference type="Pfam" id="PF17871">
    <property type="entry name" value="AAA_lid_9"/>
    <property type="match status" value="1"/>
</dbReference>
<dbReference type="InterPro" id="IPR003959">
    <property type="entry name" value="ATPase_AAA_core"/>
</dbReference>
<proteinExistence type="inferred from homology"/>
<evidence type="ECO:0000256" key="1">
    <source>
        <dbReference type="ARBA" id="ARBA00008675"/>
    </source>
</evidence>
<evidence type="ECO:0000259" key="10">
    <source>
        <dbReference type="SMART" id="SM00382"/>
    </source>
</evidence>
<feature type="domain" description="AAA+ ATPase" evidence="10">
    <location>
        <begin position="212"/>
        <end position="355"/>
    </location>
</feature>
<dbReference type="Pfam" id="PF07724">
    <property type="entry name" value="AAA_2"/>
    <property type="match status" value="1"/>
</dbReference>
<keyword evidence="4 9" id="KW-0067">ATP-binding</keyword>
<dbReference type="PROSITE" id="PS00870">
    <property type="entry name" value="CLPAB_1"/>
    <property type="match status" value="1"/>
</dbReference>
<dbReference type="InterPro" id="IPR003593">
    <property type="entry name" value="AAA+_ATPase"/>
</dbReference>
<dbReference type="Gene3D" id="1.10.1780.10">
    <property type="entry name" value="Clp, N-terminal domain"/>
    <property type="match status" value="1"/>
</dbReference>
<dbReference type="GO" id="GO:0034605">
    <property type="term" value="P:cellular response to heat"/>
    <property type="evidence" value="ECO:0007669"/>
    <property type="project" value="TreeGrafter"/>
</dbReference>
<comment type="caution">
    <text evidence="12">The sequence shown here is derived from an EMBL/GenBank/DDBJ whole genome shotgun (WGS) entry which is preliminary data.</text>
</comment>
<keyword evidence="3 9" id="KW-0547">Nucleotide-binding</keyword>
<dbReference type="SUPFAM" id="SSF52540">
    <property type="entry name" value="P-loop containing nucleoside triphosphate hydrolases"/>
    <property type="match status" value="2"/>
</dbReference>
<dbReference type="InterPro" id="IPR050130">
    <property type="entry name" value="ClpA_ClpB"/>
</dbReference>
<dbReference type="InterPro" id="IPR027417">
    <property type="entry name" value="P-loop_NTPase"/>
</dbReference>
<keyword evidence="2" id="KW-0677">Repeat</keyword>
<accession>A0A8J3PRR6</accession>
<dbReference type="InterPro" id="IPR019489">
    <property type="entry name" value="Clp_ATPase_C"/>
</dbReference>
<evidence type="ECO:0000259" key="11">
    <source>
        <dbReference type="SMART" id="SM01086"/>
    </source>
</evidence>
<feature type="domain" description="Clp ATPase C-terminal" evidence="11">
    <location>
        <begin position="670"/>
        <end position="759"/>
    </location>
</feature>
<gene>
    <name evidence="12" type="ORF">Pka01_32130</name>
</gene>
<dbReference type="SMART" id="SM00382">
    <property type="entry name" value="AAA"/>
    <property type="match status" value="2"/>
</dbReference>
<dbReference type="GO" id="GO:0005737">
    <property type="term" value="C:cytoplasm"/>
    <property type="evidence" value="ECO:0007669"/>
    <property type="project" value="TreeGrafter"/>
</dbReference>
<organism evidence="12 13">
    <name type="scientific">Planotetraspora kaengkrachanensis</name>
    <dbReference type="NCBI Taxonomy" id="575193"/>
    <lineage>
        <taxon>Bacteria</taxon>
        <taxon>Bacillati</taxon>
        <taxon>Actinomycetota</taxon>
        <taxon>Actinomycetes</taxon>
        <taxon>Streptosporangiales</taxon>
        <taxon>Streptosporangiaceae</taxon>
        <taxon>Planotetraspora</taxon>
    </lineage>
</organism>
<sequence>MTGYTDSAALALSLARIEARYGGASEIEPGHLLVALSSMCRPDLDAVLDGGELSPDARRAVRTDVEQLRLCFTRAGVDPVALRRRLRRALMVAEAGPEPRSVPHRNRAARRAFTRAAELAANGPAGTVELLRAVLESPAPHCQEVFDRLGVTDPLAALFPEQRAEPAEERATPALDRYGRDLTRLAHEGRLPALIGRRDELRALARVLVKQRKPNAVLVGDAGVGKTGVVEGFAQLLAEPGAPAGLAGTRVVELSMSTLLAGTMYRGEFEERLQAVLAEARENPELVLFIDELHTVLGAGGTGASDAANILKPALARGELRCVGATTPGEYRLRVEADPALRRRFEVIWIEEPTRAQTVEILAGLRERFADHHGVDISPDVPEAAVDLAIRHLPELRLPDKAIDVVDQACAAARIRTISPELPAGAPVRVGRAEVAAVVAERARLPVERVDAIEARRLLGLEEHLRRRVIGQDDAVGAVADAIRTSRAGLGDPRRPIGGFLFAGPTGTGKTELAKALAEFLFDDERRLIRIDMSEYQERHAVSRLLGAPPGYVGHDRDGQLSGPLHDHPHSVVLFDEVEKAHPEVLDLFLQIFDEGRLTDARGRRVSFTDAVVILTSNLGVASRGPLGFTPGAEDAAADGGGERVMAALRQELRPELLGRIGRVVVFDPLTPPALRLIADRLIDRVRGRLADRAIALTLTDDAYDLLVRHGVEARSGVRAMEQAVERLLVQPLGRAMLAGRFTDGTSIRVEAAGDGLVCTPTLQPGGTAR</sequence>
<dbReference type="Gene3D" id="1.10.8.60">
    <property type="match status" value="2"/>
</dbReference>
<dbReference type="Gene3D" id="3.40.50.300">
    <property type="entry name" value="P-loop containing nucleotide triphosphate hydrolases"/>
    <property type="match status" value="2"/>
</dbReference>
<evidence type="ECO:0000256" key="7">
    <source>
        <dbReference type="ARBA" id="ARBA00023186"/>
    </source>
</evidence>
<dbReference type="InterPro" id="IPR001270">
    <property type="entry name" value="ClpA/B"/>
</dbReference>
<comment type="similarity">
    <text evidence="1 9">Belongs to the ClpA/ClpB family.</text>
</comment>
<evidence type="ECO:0000256" key="6">
    <source>
        <dbReference type="ARBA" id="ARBA00023054"/>
    </source>
</evidence>
<comment type="subunit">
    <text evidence="8">Homohexamer. The oligomerization is ATP-dependent.</text>
</comment>
<evidence type="ECO:0000256" key="4">
    <source>
        <dbReference type="ARBA" id="ARBA00022840"/>
    </source>
</evidence>
<dbReference type="SMART" id="SM01086">
    <property type="entry name" value="ClpB_D2-small"/>
    <property type="match status" value="1"/>
</dbReference>
<dbReference type="EMBL" id="BONV01000012">
    <property type="protein sequence ID" value="GIG80086.1"/>
    <property type="molecule type" value="Genomic_DNA"/>
</dbReference>
<dbReference type="CDD" id="cd19499">
    <property type="entry name" value="RecA-like_ClpB_Hsp104-like"/>
    <property type="match status" value="1"/>
</dbReference>
<dbReference type="CDD" id="cd00009">
    <property type="entry name" value="AAA"/>
    <property type="match status" value="1"/>
</dbReference>
<dbReference type="GO" id="GO:0005524">
    <property type="term" value="F:ATP binding"/>
    <property type="evidence" value="ECO:0007669"/>
    <property type="project" value="UniProtKB-KW"/>
</dbReference>
<feature type="domain" description="AAA+ ATPase" evidence="10">
    <location>
        <begin position="496"/>
        <end position="671"/>
    </location>
</feature>
<evidence type="ECO:0000256" key="8">
    <source>
        <dbReference type="ARBA" id="ARBA00026057"/>
    </source>
</evidence>
<keyword evidence="5" id="KW-0346">Stress response</keyword>
<dbReference type="InterPro" id="IPR041546">
    <property type="entry name" value="ClpA/ClpB_AAA_lid"/>
</dbReference>
<dbReference type="RefSeq" id="WP_203883511.1">
    <property type="nucleotide sequence ID" value="NZ_BAABHH010000005.1"/>
</dbReference>
<dbReference type="Pfam" id="PF10431">
    <property type="entry name" value="ClpB_D2-small"/>
    <property type="match status" value="1"/>
</dbReference>
<dbReference type="Proteomes" id="UP000630097">
    <property type="component" value="Unassembled WGS sequence"/>
</dbReference>
<dbReference type="GO" id="GO:0016887">
    <property type="term" value="F:ATP hydrolysis activity"/>
    <property type="evidence" value="ECO:0007669"/>
    <property type="project" value="InterPro"/>
</dbReference>
<keyword evidence="13" id="KW-1185">Reference proteome</keyword>
<dbReference type="PANTHER" id="PTHR11638">
    <property type="entry name" value="ATP-DEPENDENT CLP PROTEASE"/>
    <property type="match status" value="1"/>
</dbReference>
<evidence type="ECO:0000313" key="13">
    <source>
        <dbReference type="Proteomes" id="UP000630097"/>
    </source>
</evidence>
<dbReference type="PANTHER" id="PTHR11638:SF18">
    <property type="entry name" value="HEAT SHOCK PROTEIN 104"/>
    <property type="match status" value="1"/>
</dbReference>
<evidence type="ECO:0000313" key="12">
    <source>
        <dbReference type="EMBL" id="GIG80086.1"/>
    </source>
</evidence>